<reference evidence="2" key="1">
    <citation type="journal article" date="2006" name="PLoS Biol.">
        <title>Macronuclear genome sequence of the ciliate Tetrahymena thermophila, a model eukaryote.</title>
        <authorList>
            <person name="Eisen J.A."/>
            <person name="Coyne R.S."/>
            <person name="Wu M."/>
            <person name="Wu D."/>
            <person name="Thiagarajan M."/>
            <person name="Wortman J.R."/>
            <person name="Badger J.H."/>
            <person name="Ren Q."/>
            <person name="Amedeo P."/>
            <person name="Jones K.M."/>
            <person name="Tallon L.J."/>
            <person name="Delcher A.L."/>
            <person name="Salzberg S.L."/>
            <person name="Silva J.C."/>
            <person name="Haas B.J."/>
            <person name="Majoros W.H."/>
            <person name="Farzad M."/>
            <person name="Carlton J.M."/>
            <person name="Smith R.K. Jr."/>
            <person name="Garg J."/>
            <person name="Pearlman R.E."/>
            <person name="Karrer K.M."/>
            <person name="Sun L."/>
            <person name="Manning G."/>
            <person name="Elde N.C."/>
            <person name="Turkewitz A.P."/>
            <person name="Asai D.J."/>
            <person name="Wilkes D.E."/>
            <person name="Wang Y."/>
            <person name="Cai H."/>
            <person name="Collins K."/>
            <person name="Stewart B.A."/>
            <person name="Lee S.R."/>
            <person name="Wilamowska K."/>
            <person name="Weinberg Z."/>
            <person name="Ruzzo W.L."/>
            <person name="Wloga D."/>
            <person name="Gaertig J."/>
            <person name="Frankel J."/>
            <person name="Tsao C.-C."/>
            <person name="Gorovsky M.A."/>
            <person name="Keeling P.J."/>
            <person name="Waller R.F."/>
            <person name="Patron N.J."/>
            <person name="Cherry J.M."/>
            <person name="Stover N.A."/>
            <person name="Krieger C.J."/>
            <person name="del Toro C."/>
            <person name="Ryder H.F."/>
            <person name="Williamson S.C."/>
            <person name="Barbeau R.A."/>
            <person name="Hamilton E.P."/>
            <person name="Orias E."/>
        </authorList>
    </citation>
    <scope>NUCLEOTIDE SEQUENCE [LARGE SCALE GENOMIC DNA]</scope>
    <source>
        <strain evidence="2">SB210</strain>
    </source>
</reference>
<dbReference type="InParanoid" id="W7X731"/>
<dbReference type="AlphaFoldDB" id="W7X731"/>
<evidence type="ECO:0000313" key="1">
    <source>
        <dbReference type="EMBL" id="EWS72203.1"/>
    </source>
</evidence>
<accession>W7X731</accession>
<dbReference type="EMBL" id="GG662495">
    <property type="protein sequence ID" value="EWS72203.1"/>
    <property type="molecule type" value="Genomic_DNA"/>
</dbReference>
<sequence>MGKKDINQFIIYGYQLMSQQLQKRERVLRAWQKKRKDAYLWIKGLWLFQEMKQGKNTDSQSSEY</sequence>
<dbReference type="GeneID" id="24439457"/>
<dbReference type="RefSeq" id="XP_012655246.1">
    <property type="nucleotide sequence ID" value="XM_012799792.1"/>
</dbReference>
<gene>
    <name evidence="1" type="ORF">TTHERM_000535321</name>
</gene>
<evidence type="ECO:0000313" key="2">
    <source>
        <dbReference type="Proteomes" id="UP000009168"/>
    </source>
</evidence>
<protein>
    <submittedName>
        <fullName evidence="1">Uncharacterized protein</fullName>
    </submittedName>
</protein>
<organism evidence="1 2">
    <name type="scientific">Tetrahymena thermophila (strain SB210)</name>
    <dbReference type="NCBI Taxonomy" id="312017"/>
    <lineage>
        <taxon>Eukaryota</taxon>
        <taxon>Sar</taxon>
        <taxon>Alveolata</taxon>
        <taxon>Ciliophora</taxon>
        <taxon>Intramacronucleata</taxon>
        <taxon>Oligohymenophorea</taxon>
        <taxon>Hymenostomatida</taxon>
        <taxon>Tetrahymenina</taxon>
        <taxon>Tetrahymenidae</taxon>
        <taxon>Tetrahymena</taxon>
    </lineage>
</organism>
<dbReference type="Proteomes" id="UP000009168">
    <property type="component" value="Unassembled WGS sequence"/>
</dbReference>
<keyword evidence="2" id="KW-1185">Reference proteome</keyword>
<name>W7X731_TETTS</name>
<proteinExistence type="predicted"/>
<dbReference type="KEGG" id="tet:TTHERM_000535321"/>